<dbReference type="Gene3D" id="3.90.1150.10">
    <property type="entry name" value="Aspartate Aminotransferase, domain 1"/>
    <property type="match status" value="1"/>
</dbReference>
<dbReference type="InterPro" id="IPR015424">
    <property type="entry name" value="PyrdxlP-dep_Trfase"/>
</dbReference>
<dbReference type="InterPro" id="IPR015422">
    <property type="entry name" value="PyrdxlP-dep_Trfase_small"/>
</dbReference>
<comment type="catalytic activity">
    <reaction evidence="6">
        <text>(sulfur carrier)-H + L-cysteine = (sulfur carrier)-SH + L-alanine</text>
        <dbReference type="Rhea" id="RHEA:43892"/>
        <dbReference type="Rhea" id="RHEA-COMP:14737"/>
        <dbReference type="Rhea" id="RHEA-COMP:14739"/>
        <dbReference type="ChEBI" id="CHEBI:29917"/>
        <dbReference type="ChEBI" id="CHEBI:35235"/>
        <dbReference type="ChEBI" id="CHEBI:57972"/>
        <dbReference type="ChEBI" id="CHEBI:64428"/>
        <dbReference type="EC" id="2.8.1.7"/>
    </reaction>
</comment>
<dbReference type="SUPFAM" id="SSF53383">
    <property type="entry name" value="PLP-dependent transferases"/>
    <property type="match status" value="1"/>
</dbReference>
<evidence type="ECO:0000256" key="7">
    <source>
        <dbReference type="SAM" id="MobiDB-lite"/>
    </source>
</evidence>
<evidence type="ECO:0000313" key="10">
    <source>
        <dbReference type="Proteomes" id="UP001325479"/>
    </source>
</evidence>
<keyword evidence="10" id="KW-1185">Reference proteome</keyword>
<dbReference type="Proteomes" id="UP001325479">
    <property type="component" value="Chromosome"/>
</dbReference>
<dbReference type="PANTHER" id="PTHR43586">
    <property type="entry name" value="CYSTEINE DESULFURASE"/>
    <property type="match status" value="1"/>
</dbReference>
<dbReference type="InterPro" id="IPR010970">
    <property type="entry name" value="Cys_dSase_SufS"/>
</dbReference>
<gene>
    <name evidence="9" type="ORF">U0042_25200</name>
</gene>
<dbReference type="Gene3D" id="3.40.640.10">
    <property type="entry name" value="Type I PLP-dependent aspartate aminotransferase-like (Major domain)"/>
    <property type="match status" value="1"/>
</dbReference>
<evidence type="ECO:0000256" key="4">
    <source>
        <dbReference type="ARBA" id="ARBA00022679"/>
    </source>
</evidence>
<protein>
    <recommendedName>
        <fullName evidence="3">cysteine desulfurase</fullName>
        <ecNumber evidence="3">2.8.1.7</ecNumber>
    </recommendedName>
</protein>
<evidence type="ECO:0000313" key="9">
    <source>
        <dbReference type="EMBL" id="WQD77318.1"/>
    </source>
</evidence>
<comment type="cofactor">
    <cofactor evidence="1">
        <name>pyridoxal 5'-phosphate</name>
        <dbReference type="ChEBI" id="CHEBI:597326"/>
    </cofactor>
</comment>
<evidence type="ECO:0000256" key="2">
    <source>
        <dbReference type="ARBA" id="ARBA00010447"/>
    </source>
</evidence>
<dbReference type="RefSeq" id="WP_114814883.1">
    <property type="nucleotide sequence ID" value="NZ_CP139965.1"/>
</dbReference>
<dbReference type="EC" id="2.8.1.7" evidence="3"/>
<accession>A0ABZ0WJ01</accession>
<dbReference type="NCBIfam" id="NF041166">
    <property type="entry name" value="f2_encap_cargo1"/>
    <property type="match status" value="1"/>
</dbReference>
<evidence type="ECO:0000259" key="8">
    <source>
        <dbReference type="Pfam" id="PF00266"/>
    </source>
</evidence>
<keyword evidence="4" id="KW-0808">Transferase</keyword>
<comment type="similarity">
    <text evidence="2">Belongs to the class-V pyridoxal-phosphate-dependent aminotransferase family. Csd subfamily.</text>
</comment>
<dbReference type="InterPro" id="IPR000192">
    <property type="entry name" value="Aminotrans_V_dom"/>
</dbReference>
<evidence type="ECO:0000256" key="3">
    <source>
        <dbReference type="ARBA" id="ARBA00012239"/>
    </source>
</evidence>
<proteinExistence type="inferred from homology"/>
<dbReference type="Pfam" id="PF00266">
    <property type="entry name" value="Aminotran_5"/>
    <property type="match status" value="1"/>
</dbReference>
<keyword evidence="5" id="KW-0663">Pyridoxal phosphate</keyword>
<dbReference type="NCBIfam" id="TIGR01979">
    <property type="entry name" value="sufS"/>
    <property type="match status" value="1"/>
</dbReference>
<evidence type="ECO:0000256" key="1">
    <source>
        <dbReference type="ARBA" id="ARBA00001933"/>
    </source>
</evidence>
<dbReference type="CDD" id="cd06453">
    <property type="entry name" value="SufS_like"/>
    <property type="match status" value="1"/>
</dbReference>
<dbReference type="PANTHER" id="PTHR43586:SF8">
    <property type="entry name" value="CYSTEINE DESULFURASE 1, CHLOROPLASTIC"/>
    <property type="match status" value="1"/>
</dbReference>
<sequence>MTTLTPTGNVRPGDAMPDIPTAPTPAGLPDADTLARLANAFFSTLPGNVASQESPSAVGGLPSAWPAAVPVVSTVTNPAPAGSPLAGPGGAGTGVPGASLPAGRVPGGNLLPSAPTHVLTLGNRAPALAPHAAAQTGVPDNVATIAPALEPRTGGAALGVPPVQAHAPSPAVATREAGAAASSSSASSSAGPAPYYFIGAPEHGWQRPAQDIVVPSAGVVPQSFGLPHEDDLRSLLSIHRFAPGVEPHRHAPDSVPYFLDSERAARDPRGAGPAVPAAHPPFDVNAIRRDFPILQERVNGKQLVWFDNAATTQKPRAVIDRLAYFYAHENSNIHRAAHALAGRATDAYENARAIAQRFIGAASADEIVFVRGTTEAINLIAKTWGACNVGEGDEIVVSHLEHHANIVPWQQLAAQTGAKLRVIPVDDSGQVLLDEYRKLLSSRTKIVSVTQVSNALGTVVPVQEIVELAHRAGAKALVDGAQSVSHMRVDVQAIDADFFVFSGHKIFGPTGIGVVYGKRAILEDMPPWQGGGNMIADVTFERTVFQPPPNRFEAGTGNIADAVGLGAALEYVERIGIENIGRYEHDLLEYATSRLAPVPGVRLVGTARHKASVLSFVLKGYETEEVGRALNEEGIAVRSGHHCAQPILRRFGLEATVRPSLAFYNTCDEVDAMVSVIRHLSARSA</sequence>
<feature type="domain" description="Aminotransferase class V" evidence="8">
    <location>
        <begin position="304"/>
        <end position="672"/>
    </location>
</feature>
<feature type="region of interest" description="Disordered" evidence="7">
    <location>
        <begin position="1"/>
        <end position="28"/>
    </location>
</feature>
<dbReference type="EMBL" id="CP139965">
    <property type="protein sequence ID" value="WQD77318.1"/>
    <property type="molecule type" value="Genomic_DNA"/>
</dbReference>
<organism evidence="9 10">
    <name type="scientific">Paraburkholderia kururiensis</name>
    <dbReference type="NCBI Taxonomy" id="984307"/>
    <lineage>
        <taxon>Bacteria</taxon>
        <taxon>Pseudomonadati</taxon>
        <taxon>Pseudomonadota</taxon>
        <taxon>Betaproteobacteria</taxon>
        <taxon>Burkholderiales</taxon>
        <taxon>Burkholderiaceae</taxon>
        <taxon>Paraburkholderia</taxon>
    </lineage>
</organism>
<feature type="region of interest" description="Disordered" evidence="7">
    <location>
        <begin position="169"/>
        <end position="190"/>
    </location>
</feature>
<feature type="compositionally biased region" description="Low complexity" evidence="7">
    <location>
        <begin position="177"/>
        <end position="190"/>
    </location>
</feature>
<name>A0ABZ0WJ01_9BURK</name>
<reference evidence="9 10" key="1">
    <citation type="submission" date="2023-12" db="EMBL/GenBank/DDBJ databases">
        <title>Genome sequencing and assembly of bacterial species from a model synthetic community.</title>
        <authorList>
            <person name="Hogle S.L."/>
        </authorList>
    </citation>
    <scope>NUCLEOTIDE SEQUENCE [LARGE SCALE GENOMIC DNA]</scope>
    <source>
        <strain evidence="9 10">HAMBI 2494</strain>
    </source>
</reference>
<dbReference type="InterPro" id="IPR015421">
    <property type="entry name" value="PyrdxlP-dep_Trfase_major"/>
</dbReference>
<evidence type="ECO:0000256" key="5">
    <source>
        <dbReference type="ARBA" id="ARBA00022898"/>
    </source>
</evidence>
<evidence type="ECO:0000256" key="6">
    <source>
        <dbReference type="ARBA" id="ARBA00050776"/>
    </source>
</evidence>